<name>A0A9K3CPQ5_9EUKA</name>
<accession>A0A9K3CPQ5</accession>
<feature type="compositionally biased region" description="Acidic residues" evidence="1">
    <location>
        <begin position="329"/>
        <end position="341"/>
    </location>
</feature>
<feature type="region of interest" description="Disordered" evidence="1">
    <location>
        <begin position="325"/>
        <end position="349"/>
    </location>
</feature>
<reference evidence="2 3" key="1">
    <citation type="journal article" date="2018" name="PLoS ONE">
        <title>The draft genome of Kipferlia bialata reveals reductive genome evolution in fornicate parasites.</title>
        <authorList>
            <person name="Tanifuji G."/>
            <person name="Takabayashi S."/>
            <person name="Kume K."/>
            <person name="Takagi M."/>
            <person name="Nakayama T."/>
            <person name="Kamikawa R."/>
            <person name="Inagaki Y."/>
            <person name="Hashimoto T."/>
        </authorList>
    </citation>
    <scope>NUCLEOTIDE SEQUENCE [LARGE SCALE GENOMIC DNA]</scope>
    <source>
        <strain evidence="2">NY0173</strain>
    </source>
</reference>
<comment type="caution">
    <text evidence="2">The sequence shown here is derived from an EMBL/GenBank/DDBJ whole genome shotgun (WGS) entry which is preliminary data.</text>
</comment>
<gene>
    <name evidence="2" type="ORF">KIPB_001970</name>
</gene>
<dbReference type="EMBL" id="BDIP01000301">
    <property type="protein sequence ID" value="GIQ81069.1"/>
    <property type="molecule type" value="Genomic_DNA"/>
</dbReference>
<organism evidence="2 3">
    <name type="scientific">Kipferlia bialata</name>
    <dbReference type="NCBI Taxonomy" id="797122"/>
    <lineage>
        <taxon>Eukaryota</taxon>
        <taxon>Metamonada</taxon>
        <taxon>Carpediemonas-like organisms</taxon>
        <taxon>Kipferlia</taxon>
    </lineage>
</organism>
<sequence length="349" mass="38978">MGTQAVPLGGNRVLLLTAVEREHFNRESACRTKASRLCSILSVDRDGSVSIDSDVDTLQWLTHLREASLFCIDGVVYACVPGSSVIGLSLDTLEWHTVYQGRHPSLRWRGGDVVICVGHRVYHVSFDWPMIGPQPLSVACFDTRDPSLGWVRCEGPPLPRIHKESVCEIIDTVTLGDTAYLLTRSAVDHAILMYAFCPTPTVSKGGPVSYTLGVYPTPLSAQSVIERLGSRYVAAYDSCFDRLRRRVWLFSPVSGEWALLRRGITRTRPHSATCVWEDMHLVLGFKDYRELHVYTCLFEGVCSDECHGVQSLEWAPAYHPWDIDREPGVSDEDTESEDSGQMEDICQVA</sequence>
<dbReference type="AlphaFoldDB" id="A0A9K3CPQ5"/>
<protein>
    <submittedName>
        <fullName evidence="2">Uncharacterized protein</fullName>
    </submittedName>
</protein>
<dbReference type="Proteomes" id="UP000265618">
    <property type="component" value="Unassembled WGS sequence"/>
</dbReference>
<evidence type="ECO:0000313" key="2">
    <source>
        <dbReference type="EMBL" id="GIQ81069.1"/>
    </source>
</evidence>
<proteinExistence type="predicted"/>
<evidence type="ECO:0000313" key="3">
    <source>
        <dbReference type="Proteomes" id="UP000265618"/>
    </source>
</evidence>
<evidence type="ECO:0000256" key="1">
    <source>
        <dbReference type="SAM" id="MobiDB-lite"/>
    </source>
</evidence>
<keyword evidence="3" id="KW-1185">Reference proteome</keyword>